<keyword evidence="3" id="KW-1185">Reference proteome</keyword>
<feature type="chain" id="PRO_5002205787" evidence="1">
    <location>
        <begin position="23"/>
        <end position="70"/>
    </location>
</feature>
<protein>
    <submittedName>
        <fullName evidence="2">Uncharacterized protein</fullName>
    </submittedName>
</protein>
<evidence type="ECO:0000313" key="3">
    <source>
        <dbReference type="Proteomes" id="UP000054477"/>
    </source>
</evidence>
<dbReference type="Proteomes" id="UP000054477">
    <property type="component" value="Unassembled WGS sequence"/>
</dbReference>
<feature type="signal peptide" evidence="1">
    <location>
        <begin position="1"/>
        <end position="22"/>
    </location>
</feature>
<evidence type="ECO:0000256" key="1">
    <source>
        <dbReference type="SAM" id="SignalP"/>
    </source>
</evidence>
<dbReference type="AlphaFoldDB" id="A0A0C9XBZ1"/>
<dbReference type="EMBL" id="KN838826">
    <property type="protein sequence ID" value="KIJ93767.1"/>
    <property type="molecule type" value="Genomic_DNA"/>
</dbReference>
<evidence type="ECO:0000313" key="2">
    <source>
        <dbReference type="EMBL" id="KIJ93767.1"/>
    </source>
</evidence>
<organism evidence="2 3">
    <name type="scientific">Laccaria amethystina LaAM-08-1</name>
    <dbReference type="NCBI Taxonomy" id="1095629"/>
    <lineage>
        <taxon>Eukaryota</taxon>
        <taxon>Fungi</taxon>
        <taxon>Dikarya</taxon>
        <taxon>Basidiomycota</taxon>
        <taxon>Agaricomycotina</taxon>
        <taxon>Agaricomycetes</taxon>
        <taxon>Agaricomycetidae</taxon>
        <taxon>Agaricales</taxon>
        <taxon>Agaricineae</taxon>
        <taxon>Hydnangiaceae</taxon>
        <taxon>Laccaria</taxon>
    </lineage>
</organism>
<reference evidence="3" key="2">
    <citation type="submission" date="2015-01" db="EMBL/GenBank/DDBJ databases">
        <title>Evolutionary Origins and Diversification of the Mycorrhizal Mutualists.</title>
        <authorList>
            <consortium name="DOE Joint Genome Institute"/>
            <consortium name="Mycorrhizal Genomics Consortium"/>
            <person name="Kohler A."/>
            <person name="Kuo A."/>
            <person name="Nagy L.G."/>
            <person name="Floudas D."/>
            <person name="Copeland A."/>
            <person name="Barry K.W."/>
            <person name="Cichocki N."/>
            <person name="Veneault-Fourrey C."/>
            <person name="LaButti K."/>
            <person name="Lindquist E.A."/>
            <person name="Lipzen A."/>
            <person name="Lundell T."/>
            <person name="Morin E."/>
            <person name="Murat C."/>
            <person name="Riley R."/>
            <person name="Ohm R."/>
            <person name="Sun H."/>
            <person name="Tunlid A."/>
            <person name="Henrissat B."/>
            <person name="Grigoriev I.V."/>
            <person name="Hibbett D.S."/>
            <person name="Martin F."/>
        </authorList>
    </citation>
    <scope>NUCLEOTIDE SEQUENCE [LARGE SCALE GENOMIC DNA]</scope>
    <source>
        <strain evidence="3">LaAM-08-1</strain>
    </source>
</reference>
<keyword evidence="1" id="KW-0732">Signal</keyword>
<proteinExistence type="predicted"/>
<gene>
    <name evidence="2" type="ORF">K443DRAFT_380389</name>
</gene>
<sequence>MYIHLHLFLKLYLLPNFPLTSSGPFRHPTTLQKFIPRLKEDRRTLWDRSRKTYYLTLASDNRRYVVGSVT</sequence>
<dbReference type="HOGENOM" id="CLU_2758154_0_0_1"/>
<name>A0A0C9XBZ1_9AGAR</name>
<reference evidence="2 3" key="1">
    <citation type="submission" date="2014-04" db="EMBL/GenBank/DDBJ databases">
        <authorList>
            <consortium name="DOE Joint Genome Institute"/>
            <person name="Kuo A."/>
            <person name="Kohler A."/>
            <person name="Nagy L.G."/>
            <person name="Floudas D."/>
            <person name="Copeland A."/>
            <person name="Barry K.W."/>
            <person name="Cichocki N."/>
            <person name="Veneault-Fourrey C."/>
            <person name="LaButti K."/>
            <person name="Lindquist E.A."/>
            <person name="Lipzen A."/>
            <person name="Lundell T."/>
            <person name="Morin E."/>
            <person name="Murat C."/>
            <person name="Sun H."/>
            <person name="Tunlid A."/>
            <person name="Henrissat B."/>
            <person name="Grigoriev I.V."/>
            <person name="Hibbett D.S."/>
            <person name="Martin F."/>
            <person name="Nordberg H.P."/>
            <person name="Cantor M.N."/>
            <person name="Hua S.X."/>
        </authorList>
    </citation>
    <scope>NUCLEOTIDE SEQUENCE [LARGE SCALE GENOMIC DNA]</scope>
    <source>
        <strain evidence="2 3">LaAM-08-1</strain>
    </source>
</reference>
<accession>A0A0C9XBZ1</accession>